<dbReference type="STRING" id="112901.SAMN04488500_101370"/>
<keyword evidence="1" id="KW-0285">Flavoprotein</keyword>
<dbReference type="InterPro" id="IPR051312">
    <property type="entry name" value="Diverse_Substr_Oxidored"/>
</dbReference>
<dbReference type="Gene3D" id="3.30.390.50">
    <property type="entry name" value="CO dehydrogenase flavoprotein, C-terminal domain"/>
    <property type="match status" value="1"/>
</dbReference>
<dbReference type="InterPro" id="IPR016169">
    <property type="entry name" value="FAD-bd_PCMH_sub2"/>
</dbReference>
<dbReference type="SMART" id="SM01092">
    <property type="entry name" value="CO_deh_flav_C"/>
    <property type="match status" value="1"/>
</dbReference>
<evidence type="ECO:0000256" key="1">
    <source>
        <dbReference type="ARBA" id="ARBA00022630"/>
    </source>
</evidence>
<dbReference type="Gene3D" id="3.30.465.10">
    <property type="match status" value="1"/>
</dbReference>
<dbReference type="PANTHER" id="PTHR42659:SF2">
    <property type="entry name" value="XANTHINE DEHYDROGENASE SUBUNIT C-RELATED"/>
    <property type="match status" value="1"/>
</dbReference>
<evidence type="ECO:0000313" key="6">
    <source>
        <dbReference type="Proteomes" id="UP000192738"/>
    </source>
</evidence>
<dbReference type="EMBL" id="FWXI01000001">
    <property type="protein sequence ID" value="SMC35489.1"/>
    <property type="molecule type" value="Genomic_DNA"/>
</dbReference>
<dbReference type="PROSITE" id="PS51387">
    <property type="entry name" value="FAD_PCMH"/>
    <property type="match status" value="1"/>
</dbReference>
<evidence type="ECO:0000256" key="2">
    <source>
        <dbReference type="ARBA" id="ARBA00022827"/>
    </source>
</evidence>
<organism evidence="5 6">
    <name type="scientific">Sporomusa malonica</name>
    <dbReference type="NCBI Taxonomy" id="112901"/>
    <lineage>
        <taxon>Bacteria</taxon>
        <taxon>Bacillati</taxon>
        <taxon>Bacillota</taxon>
        <taxon>Negativicutes</taxon>
        <taxon>Selenomonadales</taxon>
        <taxon>Sporomusaceae</taxon>
        <taxon>Sporomusa</taxon>
    </lineage>
</organism>
<dbReference type="GO" id="GO:0071949">
    <property type="term" value="F:FAD binding"/>
    <property type="evidence" value="ECO:0007669"/>
    <property type="project" value="InterPro"/>
</dbReference>
<dbReference type="Pfam" id="PF00941">
    <property type="entry name" value="FAD_binding_5"/>
    <property type="match status" value="1"/>
</dbReference>
<dbReference type="InterPro" id="IPR002346">
    <property type="entry name" value="Mopterin_DH_FAD-bd"/>
</dbReference>
<dbReference type="AlphaFoldDB" id="A0A1W1YH57"/>
<dbReference type="RefSeq" id="WP_084573875.1">
    <property type="nucleotide sequence ID" value="NZ_CP155572.1"/>
</dbReference>
<evidence type="ECO:0000256" key="3">
    <source>
        <dbReference type="ARBA" id="ARBA00023002"/>
    </source>
</evidence>
<keyword evidence="2" id="KW-0274">FAD</keyword>
<protein>
    <submittedName>
        <fullName evidence="5">CO or xanthine dehydrogenase, FAD-binding subunit</fullName>
    </submittedName>
</protein>
<feature type="domain" description="FAD-binding PCMH-type" evidence="4">
    <location>
        <begin position="1"/>
        <end position="163"/>
    </location>
</feature>
<dbReference type="InterPro" id="IPR016166">
    <property type="entry name" value="FAD-bd_PCMH"/>
</dbReference>
<name>A0A1W1YH57_9FIRM</name>
<dbReference type="Pfam" id="PF03450">
    <property type="entry name" value="CO_deh_flav_C"/>
    <property type="match status" value="1"/>
</dbReference>
<dbReference type="SUPFAM" id="SSF56176">
    <property type="entry name" value="FAD-binding/transporter-associated domain-like"/>
    <property type="match status" value="1"/>
</dbReference>
<reference evidence="5 6" key="1">
    <citation type="submission" date="2017-04" db="EMBL/GenBank/DDBJ databases">
        <authorList>
            <person name="Afonso C.L."/>
            <person name="Miller P.J."/>
            <person name="Scott M.A."/>
            <person name="Spackman E."/>
            <person name="Goraichik I."/>
            <person name="Dimitrov K.M."/>
            <person name="Suarez D.L."/>
            <person name="Swayne D.E."/>
        </authorList>
    </citation>
    <scope>NUCLEOTIDE SEQUENCE [LARGE SCALE GENOMIC DNA]</scope>
    <source>
        <strain evidence="5 6">DSM 5090</strain>
    </source>
</reference>
<keyword evidence="3" id="KW-0560">Oxidoreductase</keyword>
<keyword evidence="6" id="KW-1185">Reference proteome</keyword>
<dbReference type="InterPro" id="IPR036683">
    <property type="entry name" value="CO_DH_flav_C_dom_sf"/>
</dbReference>
<evidence type="ECO:0000259" key="4">
    <source>
        <dbReference type="PROSITE" id="PS51387"/>
    </source>
</evidence>
<evidence type="ECO:0000313" key="5">
    <source>
        <dbReference type="EMBL" id="SMC35489.1"/>
    </source>
</evidence>
<gene>
    <name evidence="5" type="ORF">SAMN04488500_101370</name>
</gene>
<dbReference type="OrthoDB" id="9803647at2"/>
<dbReference type="InterPro" id="IPR036318">
    <property type="entry name" value="FAD-bd_PCMH-like_sf"/>
</dbReference>
<dbReference type="PANTHER" id="PTHR42659">
    <property type="entry name" value="XANTHINE DEHYDROGENASE SUBUNIT C-RELATED"/>
    <property type="match status" value="1"/>
</dbReference>
<proteinExistence type="predicted"/>
<accession>A0A1W1YH57</accession>
<sequence length="267" mass="28671">MFTLLNIAQPESLQDAYKIVTAKKSNAILGGCTYLRMGSQTIHTGVDLAKLGLHYIKEHDTFIELGAMATLRDIETNAALNKYFNGLLPKAVRSIIGIQFRNSATVGASVFSRYGFSDFITALLALDTEVELYKGGRMALAEFLDTPRSKDILTKVIIHKTNRTASYQALRNSASDYPILTVAVSHNAGDWNIAVGARPTRAKLAVQAAALLAGAGADVTPAILEQAAQMAAAELPFGANMRASAEYRCAMCKTLVKRAIAEVAACK</sequence>
<dbReference type="GO" id="GO:0016491">
    <property type="term" value="F:oxidoreductase activity"/>
    <property type="evidence" value="ECO:0007669"/>
    <property type="project" value="UniProtKB-KW"/>
</dbReference>
<dbReference type="SUPFAM" id="SSF55447">
    <property type="entry name" value="CO dehydrogenase flavoprotein C-terminal domain-like"/>
    <property type="match status" value="1"/>
</dbReference>
<dbReference type="Proteomes" id="UP000192738">
    <property type="component" value="Unassembled WGS sequence"/>
</dbReference>
<dbReference type="InterPro" id="IPR005107">
    <property type="entry name" value="CO_DH_flav_C"/>
</dbReference>